<dbReference type="Gramene" id="KQL24195">
    <property type="protein sequence ID" value="KQL24195"/>
    <property type="gene ID" value="SETIT_033328mg"/>
</dbReference>
<dbReference type="AlphaFoldDB" id="K4A375"/>
<reference evidence="1" key="2">
    <citation type="submission" date="2018-08" db="UniProtKB">
        <authorList>
            <consortium name="EnsemblPlants"/>
        </authorList>
    </citation>
    <scope>IDENTIFICATION</scope>
    <source>
        <strain evidence="1">Yugu1</strain>
    </source>
</reference>
<evidence type="ECO:0000313" key="1">
    <source>
        <dbReference type="EnsemblPlants" id="KQL24195"/>
    </source>
</evidence>
<evidence type="ECO:0000313" key="2">
    <source>
        <dbReference type="Proteomes" id="UP000004995"/>
    </source>
</evidence>
<accession>K4A375</accession>
<dbReference type="Proteomes" id="UP000004995">
    <property type="component" value="Unassembled WGS sequence"/>
</dbReference>
<organism evidence="1 2">
    <name type="scientific">Setaria italica</name>
    <name type="common">Foxtail millet</name>
    <name type="synonym">Panicum italicum</name>
    <dbReference type="NCBI Taxonomy" id="4555"/>
    <lineage>
        <taxon>Eukaryota</taxon>
        <taxon>Viridiplantae</taxon>
        <taxon>Streptophyta</taxon>
        <taxon>Embryophyta</taxon>
        <taxon>Tracheophyta</taxon>
        <taxon>Spermatophyta</taxon>
        <taxon>Magnoliopsida</taxon>
        <taxon>Liliopsida</taxon>
        <taxon>Poales</taxon>
        <taxon>Poaceae</taxon>
        <taxon>PACMAD clade</taxon>
        <taxon>Panicoideae</taxon>
        <taxon>Panicodae</taxon>
        <taxon>Paniceae</taxon>
        <taxon>Cenchrinae</taxon>
        <taxon>Setaria</taxon>
    </lineage>
</organism>
<reference evidence="2" key="1">
    <citation type="journal article" date="2012" name="Nat. Biotechnol.">
        <title>Reference genome sequence of the model plant Setaria.</title>
        <authorList>
            <person name="Bennetzen J.L."/>
            <person name="Schmutz J."/>
            <person name="Wang H."/>
            <person name="Percifield R."/>
            <person name="Hawkins J."/>
            <person name="Pontaroli A.C."/>
            <person name="Estep M."/>
            <person name="Feng L."/>
            <person name="Vaughn J.N."/>
            <person name="Grimwood J."/>
            <person name="Jenkins J."/>
            <person name="Barry K."/>
            <person name="Lindquist E."/>
            <person name="Hellsten U."/>
            <person name="Deshpande S."/>
            <person name="Wang X."/>
            <person name="Wu X."/>
            <person name="Mitros T."/>
            <person name="Triplett J."/>
            <person name="Yang X."/>
            <person name="Ye C.Y."/>
            <person name="Mauro-Herrera M."/>
            <person name="Wang L."/>
            <person name="Li P."/>
            <person name="Sharma M."/>
            <person name="Sharma R."/>
            <person name="Ronald P.C."/>
            <person name="Panaud O."/>
            <person name="Kellogg E.A."/>
            <person name="Brutnell T.P."/>
            <person name="Doust A.N."/>
            <person name="Tuskan G.A."/>
            <person name="Rokhsar D."/>
            <person name="Devos K.M."/>
        </authorList>
    </citation>
    <scope>NUCLEOTIDE SEQUENCE [LARGE SCALE GENOMIC DNA]</scope>
    <source>
        <strain evidence="2">cv. Yugu1</strain>
    </source>
</reference>
<dbReference type="EnsemblPlants" id="KQL24195">
    <property type="protein sequence ID" value="KQL24195"/>
    <property type="gene ID" value="SETIT_033328mg"/>
</dbReference>
<dbReference type="InParanoid" id="K4A375"/>
<protein>
    <submittedName>
        <fullName evidence="1">Uncharacterized protein</fullName>
    </submittedName>
</protein>
<keyword evidence="2" id="KW-1185">Reference proteome</keyword>
<dbReference type="HOGENOM" id="CLU_2926994_0_0_1"/>
<dbReference type="EMBL" id="AGNK02001022">
    <property type="status" value="NOT_ANNOTATED_CDS"/>
    <property type="molecule type" value="Genomic_DNA"/>
</dbReference>
<proteinExistence type="predicted"/>
<name>K4A375_SETIT</name>
<sequence length="61" mass="7032">MNYQQCPHWHCHPVLRALPHRSVRTISVTNVPRQLLRQVTYPLLLNLCTCMPHAVASFVAI</sequence>